<evidence type="ECO:0000256" key="1">
    <source>
        <dbReference type="SAM" id="MobiDB-lite"/>
    </source>
</evidence>
<dbReference type="SUPFAM" id="SSF47769">
    <property type="entry name" value="SAM/Pointed domain"/>
    <property type="match status" value="1"/>
</dbReference>
<feature type="domain" description="SAM" evidence="2">
    <location>
        <begin position="68"/>
        <end position="133"/>
    </location>
</feature>
<evidence type="ECO:0000313" key="4">
    <source>
        <dbReference type="Proteomes" id="UP000023152"/>
    </source>
</evidence>
<feature type="region of interest" description="Disordered" evidence="1">
    <location>
        <begin position="1"/>
        <end position="50"/>
    </location>
</feature>
<dbReference type="AlphaFoldDB" id="X6P1H4"/>
<dbReference type="Proteomes" id="UP000023152">
    <property type="component" value="Unassembled WGS sequence"/>
</dbReference>
<feature type="non-terminal residue" evidence="3">
    <location>
        <position position="1"/>
    </location>
</feature>
<gene>
    <name evidence="3" type="ORF">RFI_05726</name>
</gene>
<accession>X6P1H4</accession>
<organism evidence="3 4">
    <name type="scientific">Reticulomyxa filosa</name>
    <dbReference type="NCBI Taxonomy" id="46433"/>
    <lineage>
        <taxon>Eukaryota</taxon>
        <taxon>Sar</taxon>
        <taxon>Rhizaria</taxon>
        <taxon>Retaria</taxon>
        <taxon>Foraminifera</taxon>
        <taxon>Monothalamids</taxon>
        <taxon>Reticulomyxidae</taxon>
        <taxon>Reticulomyxa</taxon>
    </lineage>
</organism>
<dbReference type="Gene3D" id="1.10.150.50">
    <property type="entry name" value="Transcription Factor, Ets-1"/>
    <property type="match status" value="1"/>
</dbReference>
<name>X6P1H4_RETFI</name>
<keyword evidence="4" id="KW-1185">Reference proteome</keyword>
<dbReference type="InterPro" id="IPR001660">
    <property type="entry name" value="SAM"/>
</dbReference>
<feature type="compositionally biased region" description="Polar residues" evidence="1">
    <location>
        <begin position="23"/>
        <end position="32"/>
    </location>
</feature>
<dbReference type="PROSITE" id="PS50105">
    <property type="entry name" value="SAM_DOMAIN"/>
    <property type="match status" value="1"/>
</dbReference>
<protein>
    <recommendedName>
        <fullName evidence="2">SAM domain-containing protein</fullName>
    </recommendedName>
</protein>
<evidence type="ECO:0000313" key="3">
    <source>
        <dbReference type="EMBL" id="ETO31392.1"/>
    </source>
</evidence>
<dbReference type="InterPro" id="IPR013761">
    <property type="entry name" value="SAM/pointed_sf"/>
</dbReference>
<comment type="caution">
    <text evidence="3">The sequence shown here is derived from an EMBL/GenBank/DDBJ whole genome shotgun (WGS) entry which is preliminary data.</text>
</comment>
<reference evidence="3 4" key="1">
    <citation type="journal article" date="2013" name="Curr. Biol.">
        <title>The Genome of the Foraminiferan Reticulomyxa filosa.</title>
        <authorList>
            <person name="Glockner G."/>
            <person name="Hulsmann N."/>
            <person name="Schleicher M."/>
            <person name="Noegel A.A."/>
            <person name="Eichinger L."/>
            <person name="Gallinger C."/>
            <person name="Pawlowski J."/>
            <person name="Sierra R."/>
            <person name="Euteneuer U."/>
            <person name="Pillet L."/>
            <person name="Moustafa A."/>
            <person name="Platzer M."/>
            <person name="Groth M."/>
            <person name="Szafranski K."/>
            <person name="Schliwa M."/>
        </authorList>
    </citation>
    <scope>NUCLEOTIDE SEQUENCE [LARGE SCALE GENOMIC DNA]</scope>
</reference>
<evidence type="ECO:0000259" key="2">
    <source>
        <dbReference type="PROSITE" id="PS50105"/>
    </source>
</evidence>
<proteinExistence type="predicted"/>
<dbReference type="EMBL" id="ASPP01004960">
    <property type="protein sequence ID" value="ETO31392.1"/>
    <property type="molecule type" value="Genomic_DNA"/>
</dbReference>
<sequence length="142" mass="15938">NTEQKKQHAATPRDKKKNKRSVETPTSETASPLSCPKSDMTTRSSDQKSLVDPDVNYLQLRKNDIKNWGPKQTAGFVEYVIGTSEFNDAFIKNQVDGISIFSCNRGFLSQNIGMKDQMLQTKLLAGLRQLSANEKSVKSKRQ</sequence>